<dbReference type="PROSITE" id="PS60001">
    <property type="entry name" value="NOS"/>
    <property type="match status" value="1"/>
</dbReference>
<dbReference type="PIRSF" id="PIRSF037219">
    <property type="entry name" value="NOS_oxygenase"/>
    <property type="match status" value="1"/>
</dbReference>
<evidence type="ECO:0000313" key="14">
    <source>
        <dbReference type="EMBL" id="SMG25634.1"/>
    </source>
</evidence>
<evidence type="ECO:0000313" key="15">
    <source>
        <dbReference type="Proteomes" id="UP000193834"/>
    </source>
</evidence>
<dbReference type="Pfam" id="PF02898">
    <property type="entry name" value="NO_synthase"/>
    <property type="match status" value="1"/>
</dbReference>
<evidence type="ECO:0000256" key="12">
    <source>
        <dbReference type="PIRSR" id="PIRSR037219-1"/>
    </source>
</evidence>
<evidence type="ECO:0000256" key="2">
    <source>
        <dbReference type="ARBA" id="ARBA00002642"/>
    </source>
</evidence>
<dbReference type="Proteomes" id="UP000193834">
    <property type="component" value="Unassembled WGS sequence"/>
</dbReference>
<dbReference type="STRING" id="1852522.SAMN06295960_1448"/>
<dbReference type="Gene3D" id="3.90.340.10">
    <property type="entry name" value="Nitric Oxide Synthase, Chain A, domain 1"/>
    <property type="match status" value="1"/>
</dbReference>
<evidence type="ECO:0000256" key="3">
    <source>
        <dbReference type="ARBA" id="ARBA00005411"/>
    </source>
</evidence>
<keyword evidence="7 11" id="KW-0479">Metal-binding</keyword>
<evidence type="ECO:0000256" key="4">
    <source>
        <dbReference type="ARBA" id="ARBA00012735"/>
    </source>
</evidence>
<comment type="function">
    <text evidence="2 11">Catalyzes the production of nitric oxide.</text>
</comment>
<evidence type="ECO:0000259" key="13">
    <source>
        <dbReference type="PROSITE" id="PS60001"/>
    </source>
</evidence>
<dbReference type="GO" id="GO:0046872">
    <property type="term" value="F:metal ion binding"/>
    <property type="evidence" value="ECO:0007669"/>
    <property type="project" value="UniProtKB-KW"/>
</dbReference>
<proteinExistence type="inferred from homology"/>
<evidence type="ECO:0000256" key="8">
    <source>
        <dbReference type="ARBA" id="ARBA00023002"/>
    </source>
</evidence>
<dbReference type="GO" id="GO:0006809">
    <property type="term" value="P:nitric oxide biosynthetic process"/>
    <property type="evidence" value="ECO:0007669"/>
    <property type="project" value="InterPro"/>
</dbReference>
<dbReference type="PANTHER" id="PTHR43410:SF1">
    <property type="entry name" value="NITRIC OXIDE SYNTHASE"/>
    <property type="match status" value="1"/>
</dbReference>
<dbReference type="InterPro" id="IPR050607">
    <property type="entry name" value="NOS"/>
</dbReference>
<feature type="binding site" description="axial binding residue" evidence="12">
    <location>
        <position position="71"/>
    </location>
    <ligand>
        <name>heme</name>
        <dbReference type="ChEBI" id="CHEBI:30413"/>
    </ligand>
    <ligandPart>
        <name>Fe</name>
        <dbReference type="ChEBI" id="CHEBI:18248"/>
    </ligandPart>
</feature>
<dbReference type="InterPro" id="IPR044944">
    <property type="entry name" value="NOS_dom_3"/>
</dbReference>
<dbReference type="GO" id="GO:0004517">
    <property type="term" value="F:nitric-oxide synthase activity"/>
    <property type="evidence" value="ECO:0007669"/>
    <property type="project" value="InterPro"/>
</dbReference>
<evidence type="ECO:0000256" key="1">
    <source>
        <dbReference type="ARBA" id="ARBA00001971"/>
    </source>
</evidence>
<dbReference type="PANTHER" id="PTHR43410">
    <property type="entry name" value="NITRIC OXIDE SYNTHASE OXYGENASE"/>
    <property type="match status" value="1"/>
</dbReference>
<gene>
    <name evidence="14" type="ORF">SAMN06295960_1448</name>
</gene>
<dbReference type="InterPro" id="IPR004030">
    <property type="entry name" value="NOS_N"/>
</dbReference>
<dbReference type="SUPFAM" id="SSF56512">
    <property type="entry name" value="Nitric oxide (NO) synthase oxygenase domain"/>
    <property type="match status" value="1"/>
</dbReference>
<dbReference type="GO" id="GO:0020037">
    <property type="term" value="F:heme binding"/>
    <property type="evidence" value="ECO:0007669"/>
    <property type="project" value="InterPro"/>
</dbReference>
<reference evidence="14 15" key="1">
    <citation type="submission" date="2017-04" db="EMBL/GenBank/DDBJ databases">
        <authorList>
            <person name="Afonso C.L."/>
            <person name="Miller P.J."/>
            <person name="Scott M.A."/>
            <person name="Spackman E."/>
            <person name="Goraichik I."/>
            <person name="Dimitrov K.M."/>
            <person name="Suarez D.L."/>
            <person name="Swayne D.E."/>
        </authorList>
    </citation>
    <scope>NUCLEOTIDE SEQUENCE [LARGE SCALE GENOMIC DNA]</scope>
    <source>
        <strain evidence="14 15">11</strain>
    </source>
</reference>
<evidence type="ECO:0000256" key="9">
    <source>
        <dbReference type="ARBA" id="ARBA00023004"/>
    </source>
</evidence>
<keyword evidence="15" id="KW-1185">Reference proteome</keyword>
<protein>
    <recommendedName>
        <fullName evidence="5 11">Nitric oxide synthase oxygenase</fullName>
        <ecNumber evidence="4 11">1.14.14.47</ecNumber>
    </recommendedName>
</protein>
<sequence>MSIATKGNTALLEEAVAFLTQMYAELQLSQDERHRRIQHITKEIQEEGFYLHTQGELEYGAKVAWRNSNRCIGRLFWQSLHVMDRRHVSTPDEGYQALLEHIEYATNGGKIRPTITILGMDYPNHTGLRIVNDQLIRYGGYETKDGITGDPISIDLTKKAQSLGWRSKRTAFDILPLMLESADQTVHCYDWPKEAILEVPLTHPTLEWFEELGLRWYAVPIVSNMRLEIGGISYHAAPFNGWYMGTEIGARNLADPFRYHLLPVIAKRMGLATDSNTTLWKDKALVELNLAVLHSYKEAGVSIVDHHTAAQQFMQFERKEQEQGRSITGDWTWLIPPMSPAATPIFHESYDPTWNKPNFFYRNDES</sequence>
<comment type="catalytic activity">
    <reaction evidence="10">
        <text>3 reduced [flavodoxin] + 2 L-arginine + 4 O2 = 3 oxidized [flavodoxin] + 2 L-citrulline + 2 nitric oxide + 4 H2O + 5 H(+)</text>
        <dbReference type="Rhea" id="RHEA:52324"/>
        <dbReference type="Rhea" id="RHEA-COMP:10622"/>
        <dbReference type="Rhea" id="RHEA-COMP:10623"/>
        <dbReference type="ChEBI" id="CHEBI:15377"/>
        <dbReference type="ChEBI" id="CHEBI:15378"/>
        <dbReference type="ChEBI" id="CHEBI:15379"/>
        <dbReference type="ChEBI" id="CHEBI:16480"/>
        <dbReference type="ChEBI" id="CHEBI:32682"/>
        <dbReference type="ChEBI" id="CHEBI:57618"/>
        <dbReference type="ChEBI" id="CHEBI:57743"/>
        <dbReference type="ChEBI" id="CHEBI:58210"/>
        <dbReference type="EC" id="1.14.14.47"/>
    </reaction>
</comment>
<dbReference type="EC" id="1.14.14.47" evidence="4 11"/>
<organism evidence="14 15">
    <name type="scientific">Paenibacillus aquistagni</name>
    <dbReference type="NCBI Taxonomy" id="1852522"/>
    <lineage>
        <taxon>Bacteria</taxon>
        <taxon>Bacillati</taxon>
        <taxon>Bacillota</taxon>
        <taxon>Bacilli</taxon>
        <taxon>Bacillales</taxon>
        <taxon>Paenibacillaceae</taxon>
        <taxon>Paenibacillus</taxon>
    </lineage>
</organism>
<accession>A0A1X7JCW3</accession>
<keyword evidence="6 11" id="KW-0349">Heme</keyword>
<comment type="miscellaneous">
    <text evidence="11">This protein is similar to the oxygenase domain of eukaryotic nitric oxide synthases but lacks the reductase domain which, in eukaryotes, is responsible for transfer of electrons to the ferric heme during nitric oxide synthesis.</text>
</comment>
<feature type="domain" description="Nitric oxide synthase (NOS)" evidence="13">
    <location>
        <begin position="70"/>
        <end position="77"/>
    </location>
</feature>
<keyword evidence="9 11" id="KW-0408">Iron</keyword>
<comment type="cofactor">
    <cofactor evidence="1 11 12">
        <name>heme</name>
        <dbReference type="ChEBI" id="CHEBI:30413"/>
    </cofactor>
</comment>
<dbReference type="Gene3D" id="3.90.1230.10">
    <property type="entry name" value="Nitric Oxide Synthase, Chain A, domain 3"/>
    <property type="match status" value="1"/>
</dbReference>
<dbReference type="InterPro" id="IPR044940">
    <property type="entry name" value="NOS_dom_2"/>
</dbReference>
<dbReference type="InterPro" id="IPR017142">
    <property type="entry name" value="Nitric_oxide_synthase_Oase-su"/>
</dbReference>
<keyword evidence="8 11" id="KW-0560">Oxidoreductase</keyword>
<dbReference type="InterPro" id="IPR044943">
    <property type="entry name" value="NOS_dom_1"/>
</dbReference>
<evidence type="ECO:0000256" key="6">
    <source>
        <dbReference type="ARBA" id="ARBA00022617"/>
    </source>
</evidence>
<dbReference type="Gene3D" id="3.90.440.10">
    <property type="entry name" value="Nitric Oxide Synthase,Heme Domain,Chain A domain 2"/>
    <property type="match status" value="1"/>
</dbReference>
<dbReference type="InterPro" id="IPR036119">
    <property type="entry name" value="NOS_N_sf"/>
</dbReference>
<evidence type="ECO:0000256" key="7">
    <source>
        <dbReference type="ARBA" id="ARBA00022723"/>
    </source>
</evidence>
<evidence type="ECO:0000256" key="11">
    <source>
        <dbReference type="PIRNR" id="PIRNR037219"/>
    </source>
</evidence>
<name>A0A1X7JCW3_9BACL</name>
<comment type="similarity">
    <text evidence="3 11">Belongs to the NOS family. Bacterial NOS oxygenase subfamily.</text>
</comment>
<comment type="subunit">
    <text evidence="11">Homodimer.</text>
</comment>
<dbReference type="AlphaFoldDB" id="A0A1X7JCW3"/>
<evidence type="ECO:0000256" key="10">
    <source>
        <dbReference type="ARBA" id="ARBA00048713"/>
    </source>
</evidence>
<dbReference type="EMBL" id="FXAZ01000001">
    <property type="protein sequence ID" value="SMG25634.1"/>
    <property type="molecule type" value="Genomic_DNA"/>
</dbReference>
<evidence type="ECO:0000256" key="5">
    <source>
        <dbReference type="ARBA" id="ARBA00018859"/>
    </source>
</evidence>
<dbReference type="CDD" id="cd00575">
    <property type="entry name" value="NOS_oxygenase"/>
    <property type="match status" value="1"/>
</dbReference>